<comment type="similarity">
    <text evidence="2 6">Belongs to the class-I pyridoxal-phosphate-dependent aminotransferase family.</text>
</comment>
<dbReference type="GO" id="GO:0006520">
    <property type="term" value="P:amino acid metabolic process"/>
    <property type="evidence" value="ECO:0007669"/>
    <property type="project" value="InterPro"/>
</dbReference>
<evidence type="ECO:0000313" key="8">
    <source>
        <dbReference type="EMBL" id="HGU31451.1"/>
    </source>
</evidence>
<name>A0A7C4RPM3_9BACT</name>
<dbReference type="AlphaFoldDB" id="A0A7C4RPM3"/>
<evidence type="ECO:0000256" key="6">
    <source>
        <dbReference type="RuleBase" id="RU000481"/>
    </source>
</evidence>
<feature type="domain" description="Aminotransferase class I/classII large" evidence="7">
    <location>
        <begin position="37"/>
        <end position="379"/>
    </location>
</feature>
<dbReference type="InterPro" id="IPR015421">
    <property type="entry name" value="PyrdxlP-dep_Trfase_major"/>
</dbReference>
<organism evidence="8">
    <name type="scientific">Desulfatirhabdium butyrativorans</name>
    <dbReference type="NCBI Taxonomy" id="340467"/>
    <lineage>
        <taxon>Bacteria</taxon>
        <taxon>Pseudomonadati</taxon>
        <taxon>Thermodesulfobacteriota</taxon>
        <taxon>Desulfobacteria</taxon>
        <taxon>Desulfobacterales</taxon>
        <taxon>Desulfatirhabdiaceae</taxon>
        <taxon>Desulfatirhabdium</taxon>
    </lineage>
</organism>
<dbReference type="GO" id="GO:0030170">
    <property type="term" value="F:pyridoxal phosphate binding"/>
    <property type="evidence" value="ECO:0007669"/>
    <property type="project" value="InterPro"/>
</dbReference>
<dbReference type="InterPro" id="IPR004839">
    <property type="entry name" value="Aminotransferase_I/II_large"/>
</dbReference>
<dbReference type="InterPro" id="IPR050596">
    <property type="entry name" value="AspAT/PAT-like"/>
</dbReference>
<dbReference type="PANTHER" id="PTHR46383:SF2">
    <property type="entry name" value="AMINOTRANSFERASE"/>
    <property type="match status" value="1"/>
</dbReference>
<evidence type="ECO:0000256" key="2">
    <source>
        <dbReference type="ARBA" id="ARBA00007441"/>
    </source>
</evidence>
<evidence type="ECO:0000256" key="3">
    <source>
        <dbReference type="ARBA" id="ARBA00022576"/>
    </source>
</evidence>
<sequence>MNETTSPDVSRRTRSMTSFIVMDVLEKACDMECRGDHIVHLEVGEPDFDTPDCVKEAACQAIRDGFTHYTHSLGILELREAIAQYYGDTYGVSVHPDQIVVTSGTSPAMFMLFAALLNPGDEVILSDPHYACYPNFIEFVNGVPVRVPVEEADGFQFRIEAIQEKLTSRTKAVFINSPSNPTGNLLSEERMRQIASLSPYIVSDEIYHGLVYEGKEHSILEFTDRAFVLNGFSKLYAMTGLRLGYLIAPRDFIRPIQKVHQNFFISANAMVQKAGVAALRYAAEDVRRMKAIYDERRRFMIRRLREMGFGITVEPTGAFYVFANAKHISTDSYALAFDILEKAKVGVTPGIDFGKNGEGYLRFSYANSIENIAEGMNRIEAYLNEKGLAGRPGRSDA</sequence>
<dbReference type="Pfam" id="PF00155">
    <property type="entry name" value="Aminotran_1_2"/>
    <property type="match status" value="1"/>
</dbReference>
<keyword evidence="3 6" id="KW-0032">Aminotransferase</keyword>
<dbReference type="InterPro" id="IPR015424">
    <property type="entry name" value="PyrdxlP-dep_Trfase"/>
</dbReference>
<protein>
    <recommendedName>
        <fullName evidence="6">Aminotransferase</fullName>
        <ecNumber evidence="6">2.6.1.-</ecNumber>
    </recommendedName>
</protein>
<reference evidence="8" key="1">
    <citation type="journal article" date="2020" name="mSystems">
        <title>Genome- and Community-Level Interaction Insights into Carbon Utilization and Element Cycling Functions of Hydrothermarchaeota in Hydrothermal Sediment.</title>
        <authorList>
            <person name="Zhou Z."/>
            <person name="Liu Y."/>
            <person name="Xu W."/>
            <person name="Pan J."/>
            <person name="Luo Z.H."/>
            <person name="Li M."/>
        </authorList>
    </citation>
    <scope>NUCLEOTIDE SEQUENCE [LARGE SCALE GENOMIC DNA]</scope>
    <source>
        <strain evidence="8">SpSt-477</strain>
    </source>
</reference>
<dbReference type="SUPFAM" id="SSF53383">
    <property type="entry name" value="PLP-dependent transferases"/>
    <property type="match status" value="1"/>
</dbReference>
<comment type="caution">
    <text evidence="8">The sequence shown here is derived from an EMBL/GenBank/DDBJ whole genome shotgun (WGS) entry which is preliminary data.</text>
</comment>
<proteinExistence type="inferred from homology"/>
<keyword evidence="5" id="KW-0663">Pyridoxal phosphate</keyword>
<accession>A0A7C4RPM3</accession>
<dbReference type="InterPro" id="IPR004838">
    <property type="entry name" value="NHTrfase_class1_PyrdxlP-BS"/>
</dbReference>
<evidence type="ECO:0000256" key="4">
    <source>
        <dbReference type="ARBA" id="ARBA00022679"/>
    </source>
</evidence>
<dbReference type="EMBL" id="DSUH01000026">
    <property type="protein sequence ID" value="HGU31451.1"/>
    <property type="molecule type" value="Genomic_DNA"/>
</dbReference>
<dbReference type="GO" id="GO:0008483">
    <property type="term" value="F:transaminase activity"/>
    <property type="evidence" value="ECO:0007669"/>
    <property type="project" value="UniProtKB-KW"/>
</dbReference>
<comment type="cofactor">
    <cofactor evidence="1 6">
        <name>pyridoxal 5'-phosphate</name>
        <dbReference type="ChEBI" id="CHEBI:597326"/>
    </cofactor>
</comment>
<dbReference type="CDD" id="cd00609">
    <property type="entry name" value="AAT_like"/>
    <property type="match status" value="1"/>
</dbReference>
<dbReference type="Gene3D" id="3.40.640.10">
    <property type="entry name" value="Type I PLP-dependent aspartate aminotransferase-like (Major domain)"/>
    <property type="match status" value="1"/>
</dbReference>
<evidence type="ECO:0000256" key="5">
    <source>
        <dbReference type="ARBA" id="ARBA00022898"/>
    </source>
</evidence>
<evidence type="ECO:0000256" key="1">
    <source>
        <dbReference type="ARBA" id="ARBA00001933"/>
    </source>
</evidence>
<dbReference type="PANTHER" id="PTHR46383">
    <property type="entry name" value="ASPARTATE AMINOTRANSFERASE"/>
    <property type="match status" value="1"/>
</dbReference>
<dbReference type="EC" id="2.6.1.-" evidence="6"/>
<dbReference type="PROSITE" id="PS00105">
    <property type="entry name" value="AA_TRANSFER_CLASS_1"/>
    <property type="match status" value="1"/>
</dbReference>
<evidence type="ECO:0000259" key="7">
    <source>
        <dbReference type="Pfam" id="PF00155"/>
    </source>
</evidence>
<gene>
    <name evidence="8" type="ORF">ENS29_01180</name>
</gene>
<keyword evidence="4 6" id="KW-0808">Transferase</keyword>